<keyword evidence="2" id="KW-1185">Reference proteome</keyword>
<accession>A0A7T8GYQ8</accession>
<dbReference type="InterPro" id="IPR013783">
    <property type="entry name" value="Ig-like_fold"/>
</dbReference>
<dbReference type="EMBL" id="CP045898">
    <property type="protein sequence ID" value="QQP40333.1"/>
    <property type="molecule type" value="Genomic_DNA"/>
</dbReference>
<reference evidence="2" key="1">
    <citation type="submission" date="2021-01" db="EMBL/GenBank/DDBJ databases">
        <title>Caligus Genome Assembly.</title>
        <authorList>
            <person name="Gallardo-Escarate C."/>
        </authorList>
    </citation>
    <scope>NUCLEOTIDE SEQUENCE [LARGE SCALE GENOMIC DNA]</scope>
</reference>
<dbReference type="InterPro" id="IPR036179">
    <property type="entry name" value="Ig-like_dom_sf"/>
</dbReference>
<gene>
    <name evidence="1" type="ORF">FKW44_014338</name>
</gene>
<dbReference type="SUPFAM" id="SSF48726">
    <property type="entry name" value="Immunoglobulin"/>
    <property type="match status" value="1"/>
</dbReference>
<name>A0A7T8GYQ8_CALRO</name>
<evidence type="ECO:0000313" key="1">
    <source>
        <dbReference type="EMBL" id="QQP40333.1"/>
    </source>
</evidence>
<sequence>VITEKGDNSTSSFLVIQNARPTDTGIYSCSPSLGDTISINVHVLKGKGNQT</sequence>
<dbReference type="AlphaFoldDB" id="A0A7T8GYQ8"/>
<feature type="non-terminal residue" evidence="1">
    <location>
        <position position="1"/>
    </location>
</feature>
<organism evidence="1 2">
    <name type="scientific">Caligus rogercresseyi</name>
    <name type="common">Sea louse</name>
    <dbReference type="NCBI Taxonomy" id="217165"/>
    <lineage>
        <taxon>Eukaryota</taxon>
        <taxon>Metazoa</taxon>
        <taxon>Ecdysozoa</taxon>
        <taxon>Arthropoda</taxon>
        <taxon>Crustacea</taxon>
        <taxon>Multicrustacea</taxon>
        <taxon>Hexanauplia</taxon>
        <taxon>Copepoda</taxon>
        <taxon>Siphonostomatoida</taxon>
        <taxon>Caligidae</taxon>
        <taxon>Caligus</taxon>
    </lineage>
</organism>
<dbReference type="OrthoDB" id="5969816at2759"/>
<dbReference type="Proteomes" id="UP000595437">
    <property type="component" value="Chromosome 9"/>
</dbReference>
<dbReference type="Gene3D" id="2.60.40.10">
    <property type="entry name" value="Immunoglobulins"/>
    <property type="match status" value="1"/>
</dbReference>
<protein>
    <submittedName>
        <fullName evidence="1">Neurotriminlike</fullName>
    </submittedName>
</protein>
<feature type="non-terminal residue" evidence="1">
    <location>
        <position position="51"/>
    </location>
</feature>
<evidence type="ECO:0000313" key="2">
    <source>
        <dbReference type="Proteomes" id="UP000595437"/>
    </source>
</evidence>
<proteinExistence type="predicted"/>